<accession>A0ABT9FI27</accession>
<dbReference type="Gene3D" id="2.40.170.20">
    <property type="entry name" value="TonB-dependent receptor, beta-barrel domain"/>
    <property type="match status" value="1"/>
</dbReference>
<comment type="subcellular location">
    <subcellularLocation>
        <location evidence="1 9">Cell outer membrane</location>
        <topology evidence="1 9">Multi-pass membrane protein</topology>
    </subcellularLocation>
</comment>
<evidence type="ECO:0000256" key="6">
    <source>
        <dbReference type="ARBA" id="ARBA00023077"/>
    </source>
</evidence>
<evidence type="ECO:0000256" key="1">
    <source>
        <dbReference type="ARBA" id="ARBA00004571"/>
    </source>
</evidence>
<evidence type="ECO:0000256" key="5">
    <source>
        <dbReference type="ARBA" id="ARBA00022729"/>
    </source>
</evidence>
<evidence type="ECO:0000313" key="16">
    <source>
        <dbReference type="Proteomes" id="UP001177212"/>
    </source>
</evidence>
<evidence type="ECO:0000256" key="2">
    <source>
        <dbReference type="ARBA" id="ARBA00022448"/>
    </source>
</evidence>
<feature type="domain" description="TonB-dependent receptor plug" evidence="14">
    <location>
        <begin position="54"/>
        <end position="166"/>
    </location>
</feature>
<evidence type="ECO:0000256" key="7">
    <source>
        <dbReference type="ARBA" id="ARBA00023136"/>
    </source>
</evidence>
<keyword evidence="8 9" id="KW-0998">Cell outer membrane</keyword>
<name>A0ABT9FI27_9GAMM</name>
<dbReference type="RefSeq" id="WP_305473030.1">
    <property type="nucleotide sequence ID" value="NZ_JAUYVT010000020.1"/>
</dbReference>
<dbReference type="InterPro" id="IPR012910">
    <property type="entry name" value="Plug_dom"/>
</dbReference>
<feature type="chain" id="PRO_5046156281" evidence="12">
    <location>
        <begin position="28"/>
        <end position="948"/>
    </location>
</feature>
<dbReference type="PANTHER" id="PTHR47234:SF2">
    <property type="entry name" value="TONB-DEPENDENT RECEPTOR"/>
    <property type="match status" value="1"/>
</dbReference>
<gene>
    <name evidence="15" type="ORF">Q8W34_17325</name>
</gene>
<evidence type="ECO:0000256" key="8">
    <source>
        <dbReference type="ARBA" id="ARBA00023237"/>
    </source>
</evidence>
<proteinExistence type="inferred from homology"/>
<keyword evidence="5 12" id="KW-0732">Signal</keyword>
<evidence type="ECO:0000259" key="13">
    <source>
        <dbReference type="Pfam" id="PF00593"/>
    </source>
</evidence>
<dbReference type="PROSITE" id="PS01156">
    <property type="entry name" value="TONB_DEPENDENT_REC_2"/>
    <property type="match status" value="1"/>
</dbReference>
<dbReference type="InterPro" id="IPR010917">
    <property type="entry name" value="TonB_rcpt_CS"/>
</dbReference>
<comment type="caution">
    <text evidence="15">The sequence shown here is derived from an EMBL/GenBank/DDBJ whole genome shotgun (WGS) entry which is preliminary data.</text>
</comment>
<dbReference type="Pfam" id="PF07715">
    <property type="entry name" value="Plug"/>
    <property type="match status" value="1"/>
</dbReference>
<dbReference type="PROSITE" id="PS52016">
    <property type="entry name" value="TONB_DEPENDENT_REC_3"/>
    <property type="match status" value="1"/>
</dbReference>
<protein>
    <submittedName>
        <fullName evidence="15">TonB-dependent receptor</fullName>
    </submittedName>
</protein>
<dbReference type="InterPro" id="IPR039426">
    <property type="entry name" value="TonB-dep_rcpt-like"/>
</dbReference>
<dbReference type="PANTHER" id="PTHR47234">
    <property type="match status" value="1"/>
</dbReference>
<keyword evidence="16" id="KW-1185">Reference proteome</keyword>
<evidence type="ECO:0000256" key="4">
    <source>
        <dbReference type="ARBA" id="ARBA00022692"/>
    </source>
</evidence>
<evidence type="ECO:0000256" key="3">
    <source>
        <dbReference type="ARBA" id="ARBA00022452"/>
    </source>
</evidence>
<evidence type="ECO:0000256" key="10">
    <source>
        <dbReference type="PROSITE-ProRule" id="PRU10144"/>
    </source>
</evidence>
<sequence>MKTNYRHSALKTSIVAASIGLAFSAQAQGENQGAQETEVIEITGSRILREGAVSPSPVTVISGEQLTNSGALNIGEALNNLPQLANTYNLSNSGRYIGTAGLNILDLRGMGTSRTLVLVNGKRHVSSSAGQSSVDTNTIPSSWIEKVEVITGGASAVYGSDAVTGVVNFILKKNVEGLDVSATAGTAESSGYTNQKINFSYGSNFDNDKGNAAISIEYSGQDKMDALENPWTATAFRNMPNQNQPADQLNNPAFPDKIYTENASYYAINEQGVFAAANGYLTNSFNEDGTLKRLNIGDNYDFTTCADCDNINLYKYSEIQPKFDRVNVNAKVNYDITDDHRFYSEAKFAKTSSTKQGQPSFFFFNPLNSIKRTNPYLSDDVAQVMDDNGVSSIMLNRFNNDLGRRIEDVERTTLRAVAGIEGYVLEDWKYDLSFNHGQTKTDRTNHNSLIMDNYFNAIDAVEDVDGNIVCADATAQANGCLPLNIMGSGHADEATLNYLRTSLLGTSTIKQTVISGSVSNADLYELPAGYLSFATGFEYRKEQSEQTEPEGAAGTFFNSLGEDKGQFNVKEAFVEFSVPVLADEMFAEELSIDAAARIAKYSTTGTSTSWKLGLNWTVSDEFRLRATKSAAIRAPNISELFGAPSETYFSVDDPCKSSELAFLDDPTTRAANCLALGVSPSFNSNYDDATLQGTNSGNREVQPEESRSLTIGAVITPDSIDNLAITLDYWDIELEDAIDSINAQTILDRCVDSESGINNQYCSLITRDSNSEIIGIQNSVLNVAGQRARGIDFEVSHKADLFGGKLNSSLIATYMIERKDYPFQQDKTTFDNLRGTDGNGQIQANFNLNYEYEDYFASTSTRYIDSVSLYTDQELALNANPSDLVGYDTYITTDVTFGYKFESGVKATVGIDNFFNQPLPFGTNGTTEGSGDYDNIGRFFYTTVSYSF</sequence>
<dbReference type="EMBL" id="JAUYVT010000020">
    <property type="protein sequence ID" value="MDP2566411.1"/>
    <property type="molecule type" value="Genomic_DNA"/>
</dbReference>
<evidence type="ECO:0000259" key="14">
    <source>
        <dbReference type="Pfam" id="PF07715"/>
    </source>
</evidence>
<keyword evidence="3 9" id="KW-1134">Transmembrane beta strand</keyword>
<dbReference type="InterPro" id="IPR036942">
    <property type="entry name" value="Beta-barrel_TonB_sf"/>
</dbReference>
<keyword evidence="15" id="KW-0675">Receptor</keyword>
<feature type="short sequence motif" description="TonB C-terminal box" evidence="10">
    <location>
        <begin position="931"/>
        <end position="948"/>
    </location>
</feature>
<keyword evidence="6 11" id="KW-0798">TonB box</keyword>
<dbReference type="SUPFAM" id="SSF56935">
    <property type="entry name" value="Porins"/>
    <property type="match status" value="1"/>
</dbReference>
<dbReference type="Pfam" id="PF00593">
    <property type="entry name" value="TonB_dep_Rec_b-barrel"/>
    <property type="match status" value="1"/>
</dbReference>
<evidence type="ECO:0000256" key="9">
    <source>
        <dbReference type="PROSITE-ProRule" id="PRU01360"/>
    </source>
</evidence>
<dbReference type="Proteomes" id="UP001177212">
    <property type="component" value="Unassembled WGS sequence"/>
</dbReference>
<keyword evidence="7 9" id="KW-0472">Membrane</keyword>
<evidence type="ECO:0000313" key="15">
    <source>
        <dbReference type="EMBL" id="MDP2566411.1"/>
    </source>
</evidence>
<evidence type="ECO:0000256" key="12">
    <source>
        <dbReference type="SAM" id="SignalP"/>
    </source>
</evidence>
<dbReference type="Gene3D" id="2.170.130.10">
    <property type="entry name" value="TonB-dependent receptor, plug domain"/>
    <property type="match status" value="1"/>
</dbReference>
<feature type="signal peptide" evidence="12">
    <location>
        <begin position="1"/>
        <end position="27"/>
    </location>
</feature>
<organism evidence="15 16">
    <name type="scientific">Pseudoalteromonas marina</name>
    <dbReference type="NCBI Taxonomy" id="267375"/>
    <lineage>
        <taxon>Bacteria</taxon>
        <taxon>Pseudomonadati</taxon>
        <taxon>Pseudomonadota</taxon>
        <taxon>Gammaproteobacteria</taxon>
        <taxon>Alteromonadales</taxon>
        <taxon>Pseudoalteromonadaceae</taxon>
        <taxon>Pseudoalteromonas</taxon>
    </lineage>
</organism>
<reference evidence="15" key="1">
    <citation type="submission" date="2023-07" db="EMBL/GenBank/DDBJ databases">
        <title>Genome content predicts the carbon catabolic preferences of heterotrophic bacteria.</title>
        <authorList>
            <person name="Gralka M."/>
        </authorList>
    </citation>
    <scope>NUCLEOTIDE SEQUENCE</scope>
    <source>
        <strain evidence="15">4G09</strain>
    </source>
</reference>
<dbReference type="InterPro" id="IPR000531">
    <property type="entry name" value="Beta-barrel_TonB"/>
</dbReference>
<evidence type="ECO:0000256" key="11">
    <source>
        <dbReference type="RuleBase" id="RU003357"/>
    </source>
</evidence>
<keyword evidence="2 9" id="KW-0813">Transport</keyword>
<feature type="domain" description="TonB-dependent receptor-like beta-barrel" evidence="13">
    <location>
        <begin position="426"/>
        <end position="913"/>
    </location>
</feature>
<dbReference type="InterPro" id="IPR037066">
    <property type="entry name" value="Plug_dom_sf"/>
</dbReference>
<keyword evidence="4 9" id="KW-0812">Transmembrane</keyword>
<comment type="similarity">
    <text evidence="9 11">Belongs to the TonB-dependent receptor family.</text>
</comment>